<sequence length="77" mass="8323">MHPDSAAVPVLAVQTYGPQFSLGTKIPLFHHASSHTRMALYALCSLMVLFDPYSEEGFLTPYCESVLSVGSGIEASF</sequence>
<proteinExistence type="predicted"/>
<organism evidence="1">
    <name type="scientific">marine sediment metagenome</name>
    <dbReference type="NCBI Taxonomy" id="412755"/>
    <lineage>
        <taxon>unclassified sequences</taxon>
        <taxon>metagenomes</taxon>
        <taxon>ecological metagenomes</taxon>
    </lineage>
</organism>
<comment type="caution">
    <text evidence="1">The sequence shown here is derived from an EMBL/GenBank/DDBJ whole genome shotgun (WGS) entry which is preliminary data.</text>
</comment>
<accession>X0XY51</accession>
<dbReference type="AlphaFoldDB" id="X0XY51"/>
<dbReference type="EMBL" id="BARS01046459">
    <property type="protein sequence ID" value="GAG29681.1"/>
    <property type="molecule type" value="Genomic_DNA"/>
</dbReference>
<gene>
    <name evidence="1" type="ORF">S01H1_69934</name>
</gene>
<evidence type="ECO:0000313" key="1">
    <source>
        <dbReference type="EMBL" id="GAG29681.1"/>
    </source>
</evidence>
<reference evidence="1" key="1">
    <citation type="journal article" date="2014" name="Front. Microbiol.">
        <title>High frequency of phylogenetically diverse reductive dehalogenase-homologous genes in deep subseafloor sedimentary metagenomes.</title>
        <authorList>
            <person name="Kawai M."/>
            <person name="Futagami T."/>
            <person name="Toyoda A."/>
            <person name="Takaki Y."/>
            <person name="Nishi S."/>
            <person name="Hori S."/>
            <person name="Arai W."/>
            <person name="Tsubouchi T."/>
            <person name="Morono Y."/>
            <person name="Uchiyama I."/>
            <person name="Ito T."/>
            <person name="Fujiyama A."/>
            <person name="Inagaki F."/>
            <person name="Takami H."/>
        </authorList>
    </citation>
    <scope>NUCLEOTIDE SEQUENCE</scope>
    <source>
        <strain evidence="1">Expedition CK06-06</strain>
    </source>
</reference>
<protein>
    <submittedName>
        <fullName evidence="1">Uncharacterized protein</fullName>
    </submittedName>
</protein>
<name>X0XY51_9ZZZZ</name>